<keyword evidence="6" id="KW-0560">Oxidoreductase</keyword>
<feature type="domain" description="MsrB" evidence="10">
    <location>
        <begin position="25"/>
        <end position="147"/>
    </location>
</feature>
<evidence type="ECO:0000256" key="8">
    <source>
        <dbReference type="ARBA" id="ARBA00067474"/>
    </source>
</evidence>
<dbReference type="NCBIfam" id="TIGR00357">
    <property type="entry name" value="peptide-methionine (R)-S-oxide reductase MsrB"/>
    <property type="match status" value="1"/>
</dbReference>
<comment type="similarity">
    <text evidence="2">Belongs to the MsrB Met sulfoxide reductase family.</text>
</comment>
<dbReference type="HAMAP" id="MF_01400">
    <property type="entry name" value="MsrB"/>
    <property type="match status" value="1"/>
</dbReference>
<evidence type="ECO:0000259" key="10">
    <source>
        <dbReference type="PROSITE" id="PS51790"/>
    </source>
</evidence>
<feature type="compositionally biased region" description="Low complexity" evidence="9">
    <location>
        <begin position="355"/>
        <end position="368"/>
    </location>
</feature>
<feature type="region of interest" description="Disordered" evidence="9">
    <location>
        <begin position="444"/>
        <end position="584"/>
    </location>
</feature>
<comment type="catalytic activity">
    <reaction evidence="7">
        <text>L-methionyl-[protein] + [thioredoxin]-disulfide + H2O = L-methionyl-(R)-S-oxide-[protein] + [thioredoxin]-dithiol</text>
        <dbReference type="Rhea" id="RHEA:24164"/>
        <dbReference type="Rhea" id="RHEA-COMP:10698"/>
        <dbReference type="Rhea" id="RHEA-COMP:10700"/>
        <dbReference type="Rhea" id="RHEA-COMP:12313"/>
        <dbReference type="Rhea" id="RHEA-COMP:12314"/>
        <dbReference type="ChEBI" id="CHEBI:15377"/>
        <dbReference type="ChEBI" id="CHEBI:16044"/>
        <dbReference type="ChEBI" id="CHEBI:29950"/>
        <dbReference type="ChEBI" id="CHEBI:45764"/>
        <dbReference type="ChEBI" id="CHEBI:50058"/>
        <dbReference type="EC" id="1.8.4.12"/>
    </reaction>
</comment>
<dbReference type="OrthoDB" id="44061at2759"/>
<feature type="compositionally biased region" description="Basic and acidic residues" evidence="9">
    <location>
        <begin position="554"/>
        <end position="570"/>
    </location>
</feature>
<dbReference type="Pfam" id="PF01641">
    <property type="entry name" value="SelR"/>
    <property type="match status" value="1"/>
</dbReference>
<feature type="region of interest" description="Disordered" evidence="9">
    <location>
        <begin position="352"/>
        <end position="390"/>
    </location>
</feature>
<comment type="caution">
    <text evidence="11">The sequence shown here is derived from an EMBL/GenBank/DDBJ whole genome shotgun (WGS) entry which is preliminary data.</text>
</comment>
<reference evidence="11 12" key="1">
    <citation type="submission" date="2020-04" db="EMBL/GenBank/DDBJ databases">
        <authorList>
            <person name="Alioto T."/>
            <person name="Alioto T."/>
            <person name="Gomez Garrido J."/>
        </authorList>
    </citation>
    <scope>NUCLEOTIDE SEQUENCE [LARGE SCALE GENOMIC DNA]</scope>
</reference>
<dbReference type="Gene3D" id="2.170.150.20">
    <property type="entry name" value="Peptide methionine sulfoxide reductase"/>
    <property type="match status" value="1"/>
</dbReference>
<keyword evidence="5" id="KW-0862">Zinc</keyword>
<protein>
    <recommendedName>
        <fullName evidence="8">Peptide methionine sulfoxide reductase B1, chloroplastic</fullName>
        <ecNumber evidence="3">1.8.4.12</ecNumber>
    </recommendedName>
</protein>
<dbReference type="GO" id="GO:0006979">
    <property type="term" value="P:response to oxidative stress"/>
    <property type="evidence" value="ECO:0007669"/>
    <property type="project" value="UniProtKB-ARBA"/>
</dbReference>
<evidence type="ECO:0000256" key="9">
    <source>
        <dbReference type="SAM" id="MobiDB-lite"/>
    </source>
</evidence>
<feature type="compositionally biased region" description="Low complexity" evidence="9">
    <location>
        <begin position="507"/>
        <end position="519"/>
    </location>
</feature>
<evidence type="ECO:0000256" key="7">
    <source>
        <dbReference type="ARBA" id="ARBA00048488"/>
    </source>
</evidence>
<dbReference type="InterPro" id="IPR002579">
    <property type="entry name" value="Met_Sox_Rdtase_MsrB_dom"/>
</dbReference>
<dbReference type="SUPFAM" id="SSF51316">
    <property type="entry name" value="Mss4-like"/>
    <property type="match status" value="1"/>
</dbReference>
<keyword evidence="12" id="KW-1185">Reference proteome</keyword>
<dbReference type="PANTHER" id="PTHR41148">
    <property type="entry name" value="LP09875P"/>
    <property type="match status" value="1"/>
</dbReference>
<dbReference type="InterPro" id="IPR011057">
    <property type="entry name" value="Mss4-like_sf"/>
</dbReference>
<evidence type="ECO:0000313" key="12">
    <source>
        <dbReference type="Proteomes" id="UP000494165"/>
    </source>
</evidence>
<evidence type="ECO:0000256" key="6">
    <source>
        <dbReference type="ARBA" id="ARBA00023002"/>
    </source>
</evidence>
<feature type="compositionally biased region" description="Basic and acidic residues" evidence="9">
    <location>
        <begin position="469"/>
        <end position="480"/>
    </location>
</feature>
<name>A0A8S1CUV1_9INSE</name>
<dbReference type="SUPFAM" id="SSF50729">
    <property type="entry name" value="PH domain-like"/>
    <property type="match status" value="1"/>
</dbReference>
<dbReference type="PROSITE" id="PS51790">
    <property type="entry name" value="MSRB"/>
    <property type="match status" value="1"/>
</dbReference>
<dbReference type="FunFam" id="2.170.150.20:FF:000001">
    <property type="entry name" value="Peptide methionine sulfoxide reductase MsrB"/>
    <property type="match status" value="1"/>
</dbReference>
<dbReference type="GO" id="GO:0033743">
    <property type="term" value="F:peptide-methionine (R)-S-oxide reductase activity"/>
    <property type="evidence" value="ECO:0007669"/>
    <property type="project" value="UniProtKB-EC"/>
</dbReference>
<dbReference type="Gene3D" id="2.30.29.30">
    <property type="entry name" value="Pleckstrin-homology domain (PH domain)/Phosphotyrosine-binding domain (PTB)"/>
    <property type="match status" value="1"/>
</dbReference>
<comment type="cofactor">
    <cofactor evidence="1">
        <name>Zn(2+)</name>
        <dbReference type="ChEBI" id="CHEBI:29105"/>
    </cofactor>
</comment>
<feature type="compositionally biased region" description="Low complexity" evidence="9">
    <location>
        <begin position="447"/>
        <end position="464"/>
    </location>
</feature>
<evidence type="ECO:0000313" key="11">
    <source>
        <dbReference type="EMBL" id="CAB3373061.1"/>
    </source>
</evidence>
<proteinExistence type="inferred from homology"/>
<dbReference type="EMBL" id="CADEPI010000080">
    <property type="protein sequence ID" value="CAB3373061.1"/>
    <property type="molecule type" value="Genomic_DNA"/>
</dbReference>
<dbReference type="Proteomes" id="UP000494165">
    <property type="component" value="Unassembled WGS sequence"/>
</dbReference>
<dbReference type="GO" id="GO:0046872">
    <property type="term" value="F:metal ion binding"/>
    <property type="evidence" value="ECO:0007669"/>
    <property type="project" value="UniProtKB-KW"/>
</dbReference>
<evidence type="ECO:0000256" key="4">
    <source>
        <dbReference type="ARBA" id="ARBA00022723"/>
    </source>
</evidence>
<dbReference type="PANTHER" id="PTHR41148:SF1">
    <property type="entry name" value="LP09875P"/>
    <property type="match status" value="1"/>
</dbReference>
<keyword evidence="4" id="KW-0479">Metal-binding</keyword>
<evidence type="ECO:0000256" key="5">
    <source>
        <dbReference type="ARBA" id="ARBA00022833"/>
    </source>
</evidence>
<evidence type="ECO:0000256" key="3">
    <source>
        <dbReference type="ARBA" id="ARBA00012499"/>
    </source>
</evidence>
<evidence type="ECO:0000256" key="2">
    <source>
        <dbReference type="ARBA" id="ARBA00007174"/>
    </source>
</evidence>
<sequence length="759" mass="85120">MGNQQASVNVNQARGMASENEVFSKEELKKRLTPMQYHVTQERGTERAFTGKYNKNSEGGTYYCVVCHEALFSSETKFESGCGWPAFNDVIDSAKVKLTKDTSHGMVRTEVSCLKCNAHLGHVFGDGPRPTGKRFCINSASLDFKSFADQKLDSILDRVRWESAARGCPDRRNGADSLSGSSGAVKMCDEFEEVPGVMGGALKEVKKSSYYVWFLGAQEAKGLRGEEYVRPIVRSLVQKEREVEPFKVTLQVSAKGLKIVQNVPGCKDLLKHFIPHHAVTCVVQEAPPNDDIVSCILLIYNPNTRCPVHVHCYRCDSVETAAVLRTQLETLIERPDNQKKFTEIETRLQAKGLLGRRAPPGGSDGRSSSARESESSGSSSGGDGQTRPGSLYDSLAAELREKLHGIKGPLLLPPRDYDTVHRARGNLTGIELRRCRNAAIVGAAEQASPPVSSGGSSGIGSDDAPPSPKEYRVKKIEQPPRRTHLRKTTAAYPPEPHTSEEEDEWRSPPSWSPPRVAAAPPAPDLSLPRPRRVHQPQPLDEPAIKPHRVPSFVDKQEAPRRRIRDPELRQRSPSPLSPRERFQDAKEKFHRMEREKIDELQLRLERRRQETAAANVAAAMSSGRAPPTEARGQFRAVPVRNLSDDELDDEEGFEPVLIPLKETEEQRRRTSHELAKEFNNKRRSYHQLSTPSSGYHELAEHERFPGLDRQTARLNHHFQERYRHSYAEPEYFNRQQGMRRYTPNGAPPLSNRLAGIHPY</sequence>
<accession>A0A8S1CUV1</accession>
<gene>
    <name evidence="11" type="ORF">CLODIP_2_CD07728</name>
</gene>
<evidence type="ECO:0000256" key="1">
    <source>
        <dbReference type="ARBA" id="ARBA00001947"/>
    </source>
</evidence>
<dbReference type="EC" id="1.8.4.12" evidence="3"/>
<dbReference type="AlphaFoldDB" id="A0A8S1CUV1"/>
<organism evidence="11 12">
    <name type="scientific">Cloeon dipterum</name>
    <dbReference type="NCBI Taxonomy" id="197152"/>
    <lineage>
        <taxon>Eukaryota</taxon>
        <taxon>Metazoa</taxon>
        <taxon>Ecdysozoa</taxon>
        <taxon>Arthropoda</taxon>
        <taxon>Hexapoda</taxon>
        <taxon>Insecta</taxon>
        <taxon>Pterygota</taxon>
        <taxon>Palaeoptera</taxon>
        <taxon>Ephemeroptera</taxon>
        <taxon>Pisciforma</taxon>
        <taxon>Baetidae</taxon>
        <taxon>Cloeon</taxon>
    </lineage>
</organism>
<dbReference type="InterPro" id="IPR011993">
    <property type="entry name" value="PH-like_dom_sf"/>
</dbReference>